<dbReference type="Proteomes" id="UP001183420">
    <property type="component" value="Unassembled WGS sequence"/>
</dbReference>
<dbReference type="InterPro" id="IPR004378">
    <property type="entry name" value="F420H2_quin_Rdtase"/>
</dbReference>
<dbReference type="Gene3D" id="2.30.110.10">
    <property type="entry name" value="Electron Transport, Fmn-binding Protein, Chain A"/>
    <property type="match status" value="1"/>
</dbReference>
<sequence>MSNDTVTPIRNAVRTFNKHALNPVMLQLAGRKHWYASVIRHTGRRSGRRYATPVVAEKIDGGFLIPLPYGPRVDWLRNVIAAGQATITNGGETHEVTRPEIIDLPEASLHLPARRRRAFELFGVNKFVKVTLAQ</sequence>
<accession>A0ABU2M1L6</accession>
<name>A0ABU2M1L6_9ACTN</name>
<protein>
    <submittedName>
        <fullName evidence="1">Nitroreductase/quinone reductase family protein</fullName>
    </submittedName>
</protein>
<dbReference type="EMBL" id="JAVREM010000184">
    <property type="protein sequence ID" value="MDT0323739.1"/>
    <property type="molecule type" value="Genomic_DNA"/>
</dbReference>
<organism evidence="1 2">
    <name type="scientific">Streptomyces millisiae</name>
    <dbReference type="NCBI Taxonomy" id="3075542"/>
    <lineage>
        <taxon>Bacteria</taxon>
        <taxon>Bacillati</taxon>
        <taxon>Actinomycetota</taxon>
        <taxon>Actinomycetes</taxon>
        <taxon>Kitasatosporales</taxon>
        <taxon>Streptomycetaceae</taxon>
        <taxon>Streptomyces</taxon>
    </lineage>
</organism>
<comment type="caution">
    <text evidence="1">The sequence shown here is derived from an EMBL/GenBank/DDBJ whole genome shotgun (WGS) entry which is preliminary data.</text>
</comment>
<evidence type="ECO:0000313" key="1">
    <source>
        <dbReference type="EMBL" id="MDT0323739.1"/>
    </source>
</evidence>
<keyword evidence="2" id="KW-1185">Reference proteome</keyword>
<reference evidence="2" key="1">
    <citation type="submission" date="2023-07" db="EMBL/GenBank/DDBJ databases">
        <title>30 novel species of actinomycetes from the DSMZ collection.</title>
        <authorList>
            <person name="Nouioui I."/>
        </authorList>
    </citation>
    <scope>NUCLEOTIDE SEQUENCE [LARGE SCALE GENOMIC DNA]</scope>
    <source>
        <strain evidence="2">DSM 44918</strain>
    </source>
</reference>
<proteinExistence type="predicted"/>
<dbReference type="InterPro" id="IPR012349">
    <property type="entry name" value="Split_barrel_FMN-bd"/>
</dbReference>
<evidence type="ECO:0000313" key="2">
    <source>
        <dbReference type="Proteomes" id="UP001183420"/>
    </source>
</evidence>
<dbReference type="Pfam" id="PF04075">
    <property type="entry name" value="F420H2_quin_red"/>
    <property type="match status" value="1"/>
</dbReference>
<dbReference type="RefSeq" id="WP_205866788.1">
    <property type="nucleotide sequence ID" value="NZ_JAVREM010000184.1"/>
</dbReference>
<gene>
    <name evidence="1" type="ORF">RNC47_36125</name>
</gene>